<accession>A0A0E9SEY0</accession>
<dbReference type="AlphaFoldDB" id="A0A0E9SEY0"/>
<proteinExistence type="predicted"/>
<name>A0A0E9SEY0_ANGAN</name>
<protein>
    <submittedName>
        <fullName evidence="1">Uncharacterized protein</fullName>
    </submittedName>
</protein>
<evidence type="ECO:0000313" key="1">
    <source>
        <dbReference type="EMBL" id="JAH39078.1"/>
    </source>
</evidence>
<reference evidence="1" key="1">
    <citation type="submission" date="2014-11" db="EMBL/GenBank/DDBJ databases">
        <authorList>
            <person name="Amaro Gonzalez C."/>
        </authorList>
    </citation>
    <scope>NUCLEOTIDE SEQUENCE</scope>
</reference>
<organism evidence="1">
    <name type="scientific">Anguilla anguilla</name>
    <name type="common">European freshwater eel</name>
    <name type="synonym">Muraena anguilla</name>
    <dbReference type="NCBI Taxonomy" id="7936"/>
    <lineage>
        <taxon>Eukaryota</taxon>
        <taxon>Metazoa</taxon>
        <taxon>Chordata</taxon>
        <taxon>Craniata</taxon>
        <taxon>Vertebrata</taxon>
        <taxon>Euteleostomi</taxon>
        <taxon>Actinopterygii</taxon>
        <taxon>Neopterygii</taxon>
        <taxon>Teleostei</taxon>
        <taxon>Anguilliformes</taxon>
        <taxon>Anguillidae</taxon>
        <taxon>Anguilla</taxon>
    </lineage>
</organism>
<sequence length="19" mass="2234">MLLLETGRKVHAHSCRLRI</sequence>
<dbReference type="EMBL" id="GBXM01069499">
    <property type="protein sequence ID" value="JAH39078.1"/>
    <property type="molecule type" value="Transcribed_RNA"/>
</dbReference>
<reference evidence="1" key="2">
    <citation type="journal article" date="2015" name="Fish Shellfish Immunol.">
        <title>Early steps in the European eel (Anguilla anguilla)-Vibrio vulnificus interaction in the gills: Role of the RtxA13 toxin.</title>
        <authorList>
            <person name="Callol A."/>
            <person name="Pajuelo D."/>
            <person name="Ebbesson L."/>
            <person name="Teles M."/>
            <person name="MacKenzie S."/>
            <person name="Amaro C."/>
        </authorList>
    </citation>
    <scope>NUCLEOTIDE SEQUENCE</scope>
</reference>